<accession>A0A183D1K2</accession>
<organism evidence="3">
    <name type="scientific">Gongylonema pulchrum</name>
    <dbReference type="NCBI Taxonomy" id="637853"/>
    <lineage>
        <taxon>Eukaryota</taxon>
        <taxon>Metazoa</taxon>
        <taxon>Ecdysozoa</taxon>
        <taxon>Nematoda</taxon>
        <taxon>Chromadorea</taxon>
        <taxon>Rhabditida</taxon>
        <taxon>Spirurina</taxon>
        <taxon>Spiruromorpha</taxon>
        <taxon>Spiruroidea</taxon>
        <taxon>Gongylonematidae</taxon>
        <taxon>Gongylonema</taxon>
    </lineage>
</organism>
<name>A0A183D1K2_9BILA</name>
<sequence>MVDEGQEYIRRGRVLEEPVEKTWCRGPGEEGED</sequence>
<reference evidence="1 2" key="2">
    <citation type="submission" date="2018-11" db="EMBL/GenBank/DDBJ databases">
        <authorList>
            <consortium name="Pathogen Informatics"/>
        </authorList>
    </citation>
    <scope>NUCLEOTIDE SEQUENCE [LARGE SCALE GENOMIC DNA]</scope>
</reference>
<protein>
    <submittedName>
        <fullName evidence="1 3">Uncharacterized protein</fullName>
    </submittedName>
</protein>
<dbReference type="WBParaSite" id="GPUH_0000259801-mRNA-1">
    <property type="protein sequence ID" value="GPUH_0000259801-mRNA-1"/>
    <property type="gene ID" value="GPUH_0000259801"/>
</dbReference>
<gene>
    <name evidence="1" type="ORF">GPUH_LOCUS2593</name>
</gene>
<dbReference type="EMBL" id="UYRT01004004">
    <property type="protein sequence ID" value="VDK35311.1"/>
    <property type="molecule type" value="Genomic_DNA"/>
</dbReference>
<dbReference type="AlphaFoldDB" id="A0A183D1K2"/>
<proteinExistence type="predicted"/>
<keyword evidence="2" id="KW-1185">Reference proteome</keyword>
<evidence type="ECO:0000313" key="2">
    <source>
        <dbReference type="Proteomes" id="UP000271098"/>
    </source>
</evidence>
<dbReference type="Proteomes" id="UP000271098">
    <property type="component" value="Unassembled WGS sequence"/>
</dbReference>
<evidence type="ECO:0000313" key="1">
    <source>
        <dbReference type="EMBL" id="VDK35311.1"/>
    </source>
</evidence>
<reference evidence="3" key="1">
    <citation type="submission" date="2016-06" db="UniProtKB">
        <authorList>
            <consortium name="WormBaseParasite"/>
        </authorList>
    </citation>
    <scope>IDENTIFICATION</scope>
</reference>
<evidence type="ECO:0000313" key="3">
    <source>
        <dbReference type="WBParaSite" id="GPUH_0000259801-mRNA-1"/>
    </source>
</evidence>